<reference evidence="1 2" key="1">
    <citation type="submission" date="2015-06" db="EMBL/GenBank/DDBJ databases">
        <title>Survival trade-offs in plant roots during colonization by closely related pathogenic and mutualistic fungi.</title>
        <authorList>
            <person name="Hacquard S."/>
            <person name="Kracher B."/>
            <person name="Hiruma K."/>
            <person name="Weinman A."/>
            <person name="Muench P."/>
            <person name="Garrido Oter R."/>
            <person name="Ver Loren van Themaat E."/>
            <person name="Dallerey J.-F."/>
            <person name="Damm U."/>
            <person name="Henrissat B."/>
            <person name="Lespinet O."/>
            <person name="Thon M."/>
            <person name="Kemen E."/>
            <person name="McHardy A.C."/>
            <person name="Schulze-Lefert P."/>
            <person name="O'Connell R.J."/>
        </authorList>
    </citation>
    <scope>NUCLEOTIDE SEQUENCE [LARGE SCALE GENOMIC DNA]</scope>
    <source>
        <strain evidence="1 2">0861</strain>
    </source>
</reference>
<accession>A0A166MNY7</accession>
<dbReference type="Pfam" id="PF00368">
    <property type="entry name" value="HMG-CoA_red"/>
    <property type="match status" value="1"/>
</dbReference>
<gene>
    <name evidence="1" type="ORF">CT0861_11907</name>
</gene>
<dbReference type="InterPro" id="IPR009029">
    <property type="entry name" value="HMG_CoA_Rdtase_sub-bd_dom_sf"/>
</dbReference>
<proteinExistence type="predicted"/>
<evidence type="ECO:0000313" key="1">
    <source>
        <dbReference type="EMBL" id="KZL64845.1"/>
    </source>
</evidence>
<sequence length="140" mass="15395">MLFAASELRIALAFPSPLDLKGPGIDTTLFAPLATYEPTLVSSYPRGCKVFNASGGLYFEILAPVFIFDDPGDPVAFARALPSLRVHFLEWGESTGLSIYPAVTTAVARSVKIWSLKQLSMLVIDFRAAREEVFHLIILY</sequence>
<name>A0A166MNY7_9PEZI</name>
<dbReference type="SUPFAM" id="SSF56542">
    <property type="entry name" value="Substrate-binding domain of HMG-CoA reductase"/>
    <property type="match status" value="1"/>
</dbReference>
<evidence type="ECO:0000313" key="2">
    <source>
        <dbReference type="Proteomes" id="UP000076552"/>
    </source>
</evidence>
<dbReference type="PROSITE" id="PS50065">
    <property type="entry name" value="HMG_COA_REDUCTASE_4"/>
    <property type="match status" value="1"/>
</dbReference>
<dbReference type="GO" id="GO:0004420">
    <property type="term" value="F:hydroxymethylglutaryl-CoA reductase (NADPH) activity"/>
    <property type="evidence" value="ECO:0007669"/>
    <property type="project" value="InterPro"/>
</dbReference>
<dbReference type="InterPro" id="IPR023074">
    <property type="entry name" value="HMG_CoA_Rdtase_cat_sf"/>
</dbReference>
<dbReference type="EMBL" id="LFIV01000253">
    <property type="protein sequence ID" value="KZL64845.1"/>
    <property type="molecule type" value="Genomic_DNA"/>
</dbReference>
<organism evidence="1 2">
    <name type="scientific">Colletotrichum tofieldiae</name>
    <dbReference type="NCBI Taxonomy" id="708197"/>
    <lineage>
        <taxon>Eukaryota</taxon>
        <taxon>Fungi</taxon>
        <taxon>Dikarya</taxon>
        <taxon>Ascomycota</taxon>
        <taxon>Pezizomycotina</taxon>
        <taxon>Sordariomycetes</taxon>
        <taxon>Hypocreomycetidae</taxon>
        <taxon>Glomerellales</taxon>
        <taxon>Glomerellaceae</taxon>
        <taxon>Colletotrichum</taxon>
        <taxon>Colletotrichum spaethianum species complex</taxon>
    </lineage>
</organism>
<protein>
    <submittedName>
        <fullName evidence="1">Hydroxymethylglutaryl-CoA reductase</fullName>
    </submittedName>
</protein>
<dbReference type="InterPro" id="IPR002202">
    <property type="entry name" value="HMG_CoA_Rdtase"/>
</dbReference>
<dbReference type="STRING" id="708197.A0A166MNY7"/>
<dbReference type="Gene3D" id="3.90.770.10">
    <property type="entry name" value="3-hydroxy-3-methylglutaryl-coenzyme A Reductase, Chain A, domain 2"/>
    <property type="match status" value="1"/>
</dbReference>
<keyword evidence="2" id="KW-1185">Reference proteome</keyword>
<dbReference type="AlphaFoldDB" id="A0A166MNY7"/>
<dbReference type="Proteomes" id="UP000076552">
    <property type="component" value="Unassembled WGS sequence"/>
</dbReference>
<comment type="caution">
    <text evidence="1">The sequence shown here is derived from an EMBL/GenBank/DDBJ whole genome shotgun (WGS) entry which is preliminary data.</text>
</comment>
<dbReference type="GO" id="GO:0015936">
    <property type="term" value="P:coenzyme A metabolic process"/>
    <property type="evidence" value="ECO:0007669"/>
    <property type="project" value="InterPro"/>
</dbReference>